<evidence type="ECO:0000313" key="6">
    <source>
        <dbReference type="EMBL" id="KZL93613.1"/>
    </source>
</evidence>
<dbReference type="OrthoDB" id="9798098at2"/>
<dbReference type="InterPro" id="IPR017896">
    <property type="entry name" value="4Fe4S_Fe-S-bd"/>
</dbReference>
<keyword evidence="7" id="KW-1185">Reference proteome</keyword>
<dbReference type="InterPro" id="IPR041854">
    <property type="entry name" value="BFD-like_2Fe2S-bd_dom_sf"/>
</dbReference>
<evidence type="ECO:0000259" key="5">
    <source>
        <dbReference type="PROSITE" id="PS51379"/>
    </source>
</evidence>
<dbReference type="Proteomes" id="UP000076603">
    <property type="component" value="Unassembled WGS sequence"/>
</dbReference>
<feature type="domain" description="4Fe-4S ferredoxin-type" evidence="5">
    <location>
        <begin position="36"/>
        <end position="64"/>
    </location>
</feature>
<reference evidence="6 7" key="1">
    <citation type="submission" date="2016-04" db="EMBL/GenBank/DDBJ databases">
        <title>Genome sequence of Clostridium magnum DSM 2767.</title>
        <authorList>
            <person name="Poehlein A."/>
            <person name="Uhlig R."/>
            <person name="Fischer R."/>
            <person name="Bahl H."/>
            <person name="Daniel R."/>
        </authorList>
    </citation>
    <scope>NUCLEOTIDE SEQUENCE [LARGE SCALE GENOMIC DNA]</scope>
    <source>
        <strain evidence="6 7">DSM 2767</strain>
    </source>
</reference>
<sequence>MKLVTLLAKVNNDKCIGCQTCAKVCPTLAINMENRKAVINADMCRACGNCEQRCPVYAIELVKREEPLKVSVSLEGLDMKKVDELCRKANFNPEQILCYCTETRAQEVAAAILKGSHTPETISLETGIRTGCSVECIQPVLRMLKAAGITPERPDGYQWYGLTPTLWDIPEETKEKYSKSGFYFDGDIKLLEELANAKTSEEEEI</sequence>
<organism evidence="6 7">
    <name type="scientific">Clostridium magnum DSM 2767</name>
    <dbReference type="NCBI Taxonomy" id="1121326"/>
    <lineage>
        <taxon>Bacteria</taxon>
        <taxon>Bacillati</taxon>
        <taxon>Bacillota</taxon>
        <taxon>Clostridia</taxon>
        <taxon>Eubacteriales</taxon>
        <taxon>Clostridiaceae</taxon>
        <taxon>Clostridium</taxon>
    </lineage>
</organism>
<dbReference type="STRING" id="1121326.CLMAG_06590"/>
<evidence type="ECO:0000256" key="1">
    <source>
        <dbReference type="ARBA" id="ARBA00022485"/>
    </source>
</evidence>
<dbReference type="Pfam" id="PF04324">
    <property type="entry name" value="Fer2_BFD"/>
    <property type="match status" value="1"/>
</dbReference>
<dbReference type="AlphaFoldDB" id="A0A162U784"/>
<protein>
    <submittedName>
        <fullName evidence="6">Ferredoxin</fullName>
    </submittedName>
</protein>
<gene>
    <name evidence="6" type="ORF">CLMAG_06590</name>
</gene>
<dbReference type="SUPFAM" id="SSF54862">
    <property type="entry name" value="4Fe-4S ferredoxins"/>
    <property type="match status" value="1"/>
</dbReference>
<dbReference type="PROSITE" id="PS00198">
    <property type="entry name" value="4FE4S_FER_1"/>
    <property type="match status" value="1"/>
</dbReference>
<dbReference type="EMBL" id="LWAE01000001">
    <property type="protein sequence ID" value="KZL93613.1"/>
    <property type="molecule type" value="Genomic_DNA"/>
</dbReference>
<dbReference type="PATRIC" id="fig|1121326.3.peg.617"/>
<keyword evidence="2" id="KW-0479">Metal-binding</keyword>
<dbReference type="PANTHER" id="PTHR43687">
    <property type="entry name" value="ADENYLYLSULFATE REDUCTASE, BETA SUBUNIT"/>
    <property type="match status" value="1"/>
</dbReference>
<accession>A0A162U784</accession>
<dbReference type="GO" id="GO:0046872">
    <property type="term" value="F:metal ion binding"/>
    <property type="evidence" value="ECO:0007669"/>
    <property type="project" value="UniProtKB-KW"/>
</dbReference>
<dbReference type="Gene3D" id="1.10.10.1100">
    <property type="entry name" value="BFD-like [2Fe-2S]-binding domain"/>
    <property type="match status" value="1"/>
</dbReference>
<name>A0A162U784_9CLOT</name>
<dbReference type="PANTHER" id="PTHR43687:SF1">
    <property type="entry name" value="FERREDOXIN III"/>
    <property type="match status" value="1"/>
</dbReference>
<evidence type="ECO:0000256" key="2">
    <source>
        <dbReference type="ARBA" id="ARBA00022723"/>
    </source>
</evidence>
<dbReference type="InterPro" id="IPR007419">
    <property type="entry name" value="BFD-like_2Fe2S-bd_dom"/>
</dbReference>
<keyword evidence="4" id="KW-0411">Iron-sulfur</keyword>
<keyword evidence="3" id="KW-0408">Iron</keyword>
<dbReference type="RefSeq" id="WP_066617849.1">
    <property type="nucleotide sequence ID" value="NZ_FQXL01000031.1"/>
</dbReference>
<evidence type="ECO:0000313" key="7">
    <source>
        <dbReference type="Proteomes" id="UP000076603"/>
    </source>
</evidence>
<proteinExistence type="predicted"/>
<dbReference type="GO" id="GO:0051539">
    <property type="term" value="F:4 iron, 4 sulfur cluster binding"/>
    <property type="evidence" value="ECO:0007669"/>
    <property type="project" value="UniProtKB-KW"/>
</dbReference>
<feature type="domain" description="4Fe-4S ferredoxin-type" evidence="5">
    <location>
        <begin position="6"/>
        <end position="35"/>
    </location>
</feature>
<evidence type="ECO:0000256" key="4">
    <source>
        <dbReference type="ARBA" id="ARBA00023014"/>
    </source>
</evidence>
<dbReference type="InterPro" id="IPR050572">
    <property type="entry name" value="Fe-S_Ferredoxin"/>
</dbReference>
<dbReference type="InterPro" id="IPR017900">
    <property type="entry name" value="4Fe4S_Fe_S_CS"/>
</dbReference>
<keyword evidence="1" id="KW-0004">4Fe-4S</keyword>
<dbReference type="PROSITE" id="PS51379">
    <property type="entry name" value="4FE4S_FER_2"/>
    <property type="match status" value="2"/>
</dbReference>
<comment type="caution">
    <text evidence="6">The sequence shown here is derived from an EMBL/GenBank/DDBJ whole genome shotgun (WGS) entry which is preliminary data.</text>
</comment>
<dbReference type="Gene3D" id="3.30.70.20">
    <property type="match status" value="1"/>
</dbReference>
<evidence type="ECO:0000256" key="3">
    <source>
        <dbReference type="ARBA" id="ARBA00023004"/>
    </source>
</evidence>
<dbReference type="Pfam" id="PF13237">
    <property type="entry name" value="Fer4_10"/>
    <property type="match status" value="1"/>
</dbReference>